<accession>A0A5N5UCX0</accession>
<dbReference type="EMBL" id="QJOW01000002">
    <property type="protein sequence ID" value="KAB7517123.1"/>
    <property type="molecule type" value="Genomic_DNA"/>
</dbReference>
<keyword evidence="6" id="KW-1185">Reference proteome</keyword>
<dbReference type="Proteomes" id="UP000326207">
    <property type="component" value="Unassembled WGS sequence"/>
</dbReference>
<protein>
    <submittedName>
        <fullName evidence="1">Uncharacterized protein</fullName>
    </submittedName>
</protein>
<proteinExistence type="predicted"/>
<dbReference type="OrthoDB" id="378941at2157"/>
<gene>
    <name evidence="1" type="ORF">DM867_00560</name>
    <name evidence="2" type="ORF">DMP03_07120</name>
    <name evidence="3" type="ORF">DP108_00455</name>
</gene>
<comment type="caution">
    <text evidence="1">The sequence shown here is derived from an EMBL/GenBank/DDBJ whole genome shotgun (WGS) entry which is preliminary data.</text>
</comment>
<name>A0A5N5UCX0_9EURY</name>
<sequence length="66" mass="6518">MARDTEWPDTTNRWPVGPLSFVAIATGTIGLGVSLSAGSPVATACSLAVLAAGTTAAVLDSTESPS</sequence>
<evidence type="ECO:0000313" key="6">
    <source>
        <dbReference type="Proteomes" id="UP000326865"/>
    </source>
</evidence>
<accession>A0A5N5UEN3</accession>
<dbReference type="Proteomes" id="UP000326302">
    <property type="component" value="Unassembled WGS sequence"/>
</dbReference>
<dbReference type="Proteomes" id="UP000326865">
    <property type="component" value="Unassembled WGS sequence"/>
</dbReference>
<dbReference type="EMBL" id="QMDY01000001">
    <property type="protein sequence ID" value="KAB7519758.1"/>
    <property type="molecule type" value="Genomic_DNA"/>
</dbReference>
<dbReference type="AlphaFoldDB" id="A0A5N5UCX0"/>
<reference evidence="4 5" key="1">
    <citation type="submission" date="2019-10" db="EMBL/GenBank/DDBJ databases">
        <title>Unraveling microbial dark matter from salterns through culturing: the case of the genus Halosegnis.</title>
        <authorList>
            <person name="Duran-Viseras A."/>
            <person name="Andrei A.-S."/>
            <person name="Vera-Gargallo B."/>
            <person name="Ghai R."/>
            <person name="Sanchez-Porro C."/>
            <person name="Ventosa A."/>
        </authorList>
    </citation>
    <scope>NUCLEOTIDE SEQUENCE [LARGE SCALE GENOMIC DNA]</scope>
    <source>
        <strain evidence="2 5">F17-44</strain>
        <strain evidence="1 6">F18-79</strain>
        <strain evidence="3 4">F19-13</strain>
    </source>
</reference>
<accession>A0A5N5ULK8</accession>
<evidence type="ECO:0000313" key="2">
    <source>
        <dbReference type="EMBL" id="KAB7517123.1"/>
    </source>
</evidence>
<dbReference type="RefSeq" id="WP_152119999.1">
    <property type="nucleotide sequence ID" value="NZ_QJOW01000002.1"/>
</dbReference>
<evidence type="ECO:0000313" key="5">
    <source>
        <dbReference type="Proteomes" id="UP000326302"/>
    </source>
</evidence>
<evidence type="ECO:0000313" key="3">
    <source>
        <dbReference type="EMBL" id="KAB7519758.1"/>
    </source>
</evidence>
<evidence type="ECO:0000313" key="1">
    <source>
        <dbReference type="EMBL" id="KAB7515671.1"/>
    </source>
</evidence>
<dbReference type="EMBL" id="QKKZ01000001">
    <property type="protein sequence ID" value="KAB7515671.1"/>
    <property type="molecule type" value="Genomic_DNA"/>
</dbReference>
<evidence type="ECO:0000313" key="4">
    <source>
        <dbReference type="Proteomes" id="UP000326207"/>
    </source>
</evidence>
<organism evidence="1 6">
    <name type="scientific">Halosegnis rubeus</name>
    <dbReference type="NCBI Taxonomy" id="2212850"/>
    <lineage>
        <taxon>Archaea</taxon>
        <taxon>Methanobacteriati</taxon>
        <taxon>Methanobacteriota</taxon>
        <taxon>Stenosarchaea group</taxon>
        <taxon>Halobacteria</taxon>
        <taxon>Halobacteriales</taxon>
        <taxon>Natronomonadaceae</taxon>
        <taxon>Halosegnis</taxon>
    </lineage>
</organism>